<reference evidence="2 3" key="1">
    <citation type="submission" date="2017-05" db="EMBL/GenBank/DDBJ databases">
        <title>Biotechnological potential of actinobacteria isolated from South African environments.</title>
        <authorList>
            <person name="Le Roes-Hill M."/>
            <person name="Prins A."/>
            <person name="Durrell K.A."/>
        </authorList>
    </citation>
    <scope>NUCLEOTIDE SEQUENCE [LARGE SCALE GENOMIC DNA]</scope>
    <source>
        <strain evidence="2">M26</strain>
    </source>
</reference>
<evidence type="ECO:0000256" key="1">
    <source>
        <dbReference type="SAM" id="MobiDB-lite"/>
    </source>
</evidence>
<proteinExistence type="predicted"/>
<feature type="compositionally biased region" description="Basic and acidic residues" evidence="1">
    <location>
        <begin position="40"/>
        <end position="51"/>
    </location>
</feature>
<evidence type="ECO:0000313" key="2">
    <source>
        <dbReference type="EMBL" id="OUC95632.1"/>
    </source>
</evidence>
<feature type="non-terminal residue" evidence="2">
    <location>
        <position position="76"/>
    </location>
</feature>
<protein>
    <submittedName>
        <fullName evidence="2">Uncharacterized protein</fullName>
    </submittedName>
</protein>
<evidence type="ECO:0000313" key="3">
    <source>
        <dbReference type="Proteomes" id="UP000194761"/>
    </source>
</evidence>
<dbReference type="Proteomes" id="UP000194761">
    <property type="component" value="Unassembled WGS sequence"/>
</dbReference>
<feature type="region of interest" description="Disordered" evidence="1">
    <location>
        <begin position="40"/>
        <end position="76"/>
    </location>
</feature>
<dbReference type="RefSeq" id="WP_207620920.1">
    <property type="nucleotide sequence ID" value="NZ_NGFP01000076.1"/>
</dbReference>
<dbReference type="AlphaFoldDB" id="A0A243RN04"/>
<dbReference type="EMBL" id="NGFP01000076">
    <property type="protein sequence ID" value="OUC95632.1"/>
    <property type="molecule type" value="Genomic_DNA"/>
</dbReference>
<organism evidence="2 3">
    <name type="scientific">Streptosporangium minutum</name>
    <dbReference type="NCBI Taxonomy" id="569862"/>
    <lineage>
        <taxon>Bacteria</taxon>
        <taxon>Bacillati</taxon>
        <taxon>Actinomycetota</taxon>
        <taxon>Actinomycetes</taxon>
        <taxon>Streptosporangiales</taxon>
        <taxon>Streptosporangiaceae</taxon>
        <taxon>Streptosporangium</taxon>
    </lineage>
</organism>
<comment type="caution">
    <text evidence="2">The sequence shown here is derived from an EMBL/GenBank/DDBJ whole genome shotgun (WGS) entry which is preliminary data.</text>
</comment>
<accession>A0A243RN04</accession>
<feature type="compositionally biased region" description="Pro residues" evidence="1">
    <location>
        <begin position="59"/>
        <end position="70"/>
    </location>
</feature>
<name>A0A243RN04_9ACTN</name>
<keyword evidence="3" id="KW-1185">Reference proteome</keyword>
<sequence length="76" mass="7851">MGALLHQVATAGGVATNWLDIEGASRNALPIHSVDDAVTSRERLSSDRPVHSDAGCRPWPAPEAAPPFRPGPGGQG</sequence>
<gene>
    <name evidence="2" type="ORF">CA984_17920</name>
</gene>